<organism evidence="1 2">
    <name type="scientific">Agrobacterium bohemicum</name>
    <dbReference type="NCBI Taxonomy" id="2052828"/>
    <lineage>
        <taxon>Bacteria</taxon>
        <taxon>Pseudomonadati</taxon>
        <taxon>Pseudomonadota</taxon>
        <taxon>Alphaproteobacteria</taxon>
        <taxon>Hyphomicrobiales</taxon>
        <taxon>Rhizobiaceae</taxon>
        <taxon>Rhizobium/Agrobacterium group</taxon>
        <taxon>Agrobacterium</taxon>
    </lineage>
</organism>
<sequence length="102" mass="10429">MADDSTTTMKALFETRAAADLAVEHLVQQHGISRSDIFIQSTTAENTVGVSQSGGDVSANDNARQDAPLAGEIEVSADISANDVAAVQRSLGEAGAIRVSAG</sequence>
<reference evidence="1 2" key="1">
    <citation type="submission" date="2015-11" db="EMBL/GenBank/DDBJ databases">
        <title>Draft genome sequence of Agrobacterium sp. R89-1.</title>
        <authorList>
            <person name="Zahradnik J."/>
            <person name="Kyslikova E."/>
            <person name="Palyzova A."/>
            <person name="Kyslik P."/>
        </authorList>
    </citation>
    <scope>NUCLEOTIDE SEQUENCE [LARGE SCALE GENOMIC DNA]</scope>
    <source>
        <strain evidence="1 2">R89-1</strain>
    </source>
</reference>
<evidence type="ECO:0000313" key="2">
    <source>
        <dbReference type="Proteomes" id="UP000070498"/>
    </source>
</evidence>
<keyword evidence="2" id="KW-1185">Reference proteome</keyword>
<dbReference type="OrthoDB" id="7271438at2"/>
<gene>
    <name evidence="1" type="ORF">ATO67_17455</name>
</gene>
<accession>A0A135P8R3</accession>
<dbReference type="EMBL" id="LNUW01000002">
    <property type="protein sequence ID" value="KXG87810.1"/>
    <property type="molecule type" value="Genomic_DNA"/>
</dbReference>
<protein>
    <submittedName>
        <fullName evidence="1">Uncharacterized protein</fullName>
    </submittedName>
</protein>
<dbReference type="RefSeq" id="WP_067652269.1">
    <property type="nucleotide sequence ID" value="NZ_KQ961033.1"/>
</dbReference>
<comment type="caution">
    <text evidence="1">The sequence shown here is derived from an EMBL/GenBank/DDBJ whole genome shotgun (WGS) entry which is preliminary data.</text>
</comment>
<name>A0A135P8R3_9HYPH</name>
<dbReference type="Proteomes" id="UP000070498">
    <property type="component" value="Unassembled WGS sequence"/>
</dbReference>
<dbReference type="STRING" id="2052828.ATO67_17455"/>
<dbReference type="AlphaFoldDB" id="A0A135P8R3"/>
<evidence type="ECO:0000313" key="1">
    <source>
        <dbReference type="EMBL" id="KXG87810.1"/>
    </source>
</evidence>
<proteinExistence type="predicted"/>